<comment type="caution">
    <text evidence="2">The sequence shown here is derived from an EMBL/GenBank/DDBJ whole genome shotgun (WGS) entry which is preliminary data.</text>
</comment>
<dbReference type="Proteomes" id="UP000729402">
    <property type="component" value="Unassembled WGS sequence"/>
</dbReference>
<evidence type="ECO:0000256" key="1">
    <source>
        <dbReference type="SAM" id="MobiDB-lite"/>
    </source>
</evidence>
<reference evidence="2" key="2">
    <citation type="submission" date="2021-02" db="EMBL/GenBank/DDBJ databases">
        <authorList>
            <person name="Kimball J.A."/>
            <person name="Haas M.W."/>
            <person name="Macchietto M."/>
            <person name="Kono T."/>
            <person name="Duquette J."/>
            <person name="Shao M."/>
        </authorList>
    </citation>
    <scope>NUCLEOTIDE SEQUENCE</scope>
    <source>
        <tissue evidence="2">Fresh leaf tissue</tissue>
    </source>
</reference>
<organism evidence="2 3">
    <name type="scientific">Zizania palustris</name>
    <name type="common">Northern wild rice</name>
    <dbReference type="NCBI Taxonomy" id="103762"/>
    <lineage>
        <taxon>Eukaryota</taxon>
        <taxon>Viridiplantae</taxon>
        <taxon>Streptophyta</taxon>
        <taxon>Embryophyta</taxon>
        <taxon>Tracheophyta</taxon>
        <taxon>Spermatophyta</taxon>
        <taxon>Magnoliopsida</taxon>
        <taxon>Liliopsida</taxon>
        <taxon>Poales</taxon>
        <taxon>Poaceae</taxon>
        <taxon>BOP clade</taxon>
        <taxon>Oryzoideae</taxon>
        <taxon>Oryzeae</taxon>
        <taxon>Zizaniinae</taxon>
        <taxon>Zizania</taxon>
    </lineage>
</organism>
<proteinExistence type="predicted"/>
<gene>
    <name evidence="2" type="ORF">GUJ93_ZPchr0009g1934</name>
</gene>
<accession>A0A8J5RLS3</accession>
<sequence>MRHRGSACRIASSPEGEWHSIEPVRGGGSTGYGKAECRASERRWCRERVSPNEQWRQVFPDSGEAGSDGRS</sequence>
<dbReference type="EMBL" id="JAAALK010000289">
    <property type="protein sequence ID" value="KAG8051027.1"/>
    <property type="molecule type" value="Genomic_DNA"/>
</dbReference>
<protein>
    <submittedName>
        <fullName evidence="2">Uncharacterized protein</fullName>
    </submittedName>
</protein>
<dbReference type="AlphaFoldDB" id="A0A8J5RLS3"/>
<reference evidence="2" key="1">
    <citation type="journal article" date="2021" name="bioRxiv">
        <title>Whole Genome Assembly and Annotation of Northern Wild Rice, Zizania palustris L., Supports a Whole Genome Duplication in the Zizania Genus.</title>
        <authorList>
            <person name="Haas M."/>
            <person name="Kono T."/>
            <person name="Macchietto M."/>
            <person name="Millas R."/>
            <person name="McGilp L."/>
            <person name="Shao M."/>
            <person name="Duquette J."/>
            <person name="Hirsch C.N."/>
            <person name="Kimball J."/>
        </authorList>
    </citation>
    <scope>NUCLEOTIDE SEQUENCE</scope>
    <source>
        <tissue evidence="2">Fresh leaf tissue</tissue>
    </source>
</reference>
<feature type="region of interest" description="Disordered" evidence="1">
    <location>
        <begin position="1"/>
        <end position="33"/>
    </location>
</feature>
<evidence type="ECO:0000313" key="3">
    <source>
        <dbReference type="Proteomes" id="UP000729402"/>
    </source>
</evidence>
<name>A0A8J5RLS3_ZIZPA</name>
<keyword evidence="3" id="KW-1185">Reference proteome</keyword>
<evidence type="ECO:0000313" key="2">
    <source>
        <dbReference type="EMBL" id="KAG8051027.1"/>
    </source>
</evidence>